<name>A0A8J2K485_9HEXA</name>
<keyword evidence="1" id="KW-1133">Transmembrane helix</keyword>
<dbReference type="PANTHER" id="PTHR37159:SF1">
    <property type="entry name" value="GH11867P"/>
    <property type="match status" value="1"/>
</dbReference>
<sequence>MRFNFKPEFKFGNFMDFRTTGNTPKRDPTDKIPATPEEFYEALITEAPLKPGDHGISPAKLAITDCDWFQPALIGEGKDFVRRNFYSVMLAHCISLLWVFTFKTGRAVLMRTGNTHVENSRDCYLSTVLHIKLWYESDFIDKATIGAQEIYGVRNKHAFKEKAASSEGRQGSEQLQGDMSHVPLRQYSMTIVQFCFVGSLVLMLKSFGILNDTGIQRTIKLGDKPAAKTGCCRFILEGLLQSNEQLAQKQIGAHSISADSVGQPWTGKERKAGRLS</sequence>
<feature type="transmembrane region" description="Helical" evidence="1">
    <location>
        <begin position="187"/>
        <end position="210"/>
    </location>
</feature>
<evidence type="ECO:0000256" key="1">
    <source>
        <dbReference type="SAM" id="Phobius"/>
    </source>
</evidence>
<dbReference type="OrthoDB" id="6361347at2759"/>
<comment type="caution">
    <text evidence="2">The sequence shown here is derived from an EMBL/GenBank/DDBJ whole genome shotgun (WGS) entry which is preliminary data.</text>
</comment>
<dbReference type="AlphaFoldDB" id="A0A8J2K485"/>
<dbReference type="EMBL" id="CAJVCH010060416">
    <property type="protein sequence ID" value="CAG7719318.1"/>
    <property type="molecule type" value="Genomic_DNA"/>
</dbReference>
<evidence type="ECO:0000313" key="3">
    <source>
        <dbReference type="Proteomes" id="UP000708208"/>
    </source>
</evidence>
<proteinExistence type="predicted"/>
<evidence type="ECO:0000313" key="2">
    <source>
        <dbReference type="EMBL" id="CAG7719318.1"/>
    </source>
</evidence>
<dbReference type="Proteomes" id="UP000708208">
    <property type="component" value="Unassembled WGS sequence"/>
</dbReference>
<dbReference type="PANTHER" id="PTHR37159">
    <property type="entry name" value="GH11867P"/>
    <property type="match status" value="1"/>
</dbReference>
<keyword evidence="1" id="KW-0812">Transmembrane</keyword>
<keyword evidence="1" id="KW-0472">Membrane</keyword>
<protein>
    <submittedName>
        <fullName evidence="2">Uncharacterized protein</fullName>
    </submittedName>
</protein>
<keyword evidence="3" id="KW-1185">Reference proteome</keyword>
<reference evidence="2" key="1">
    <citation type="submission" date="2021-06" db="EMBL/GenBank/DDBJ databases">
        <authorList>
            <person name="Hodson N. C."/>
            <person name="Mongue J. A."/>
            <person name="Jaron S. K."/>
        </authorList>
    </citation>
    <scope>NUCLEOTIDE SEQUENCE</scope>
</reference>
<organism evidence="2 3">
    <name type="scientific">Allacma fusca</name>
    <dbReference type="NCBI Taxonomy" id="39272"/>
    <lineage>
        <taxon>Eukaryota</taxon>
        <taxon>Metazoa</taxon>
        <taxon>Ecdysozoa</taxon>
        <taxon>Arthropoda</taxon>
        <taxon>Hexapoda</taxon>
        <taxon>Collembola</taxon>
        <taxon>Symphypleona</taxon>
        <taxon>Sminthuridae</taxon>
        <taxon>Allacma</taxon>
    </lineage>
</organism>
<feature type="transmembrane region" description="Helical" evidence="1">
    <location>
        <begin position="85"/>
        <end position="102"/>
    </location>
</feature>
<accession>A0A8J2K485</accession>
<gene>
    <name evidence="2" type="ORF">AFUS01_LOCUS8651</name>
</gene>